<protein>
    <submittedName>
        <fullName evidence="1">Uncharacterized protein</fullName>
    </submittedName>
</protein>
<proteinExistence type="predicted"/>
<dbReference type="EMBL" id="AGBB01000121">
    <property type="protein sequence ID" value="EGY79622.1"/>
    <property type="molecule type" value="Genomic_DNA"/>
</dbReference>
<dbReference type="Proteomes" id="UP000003422">
    <property type="component" value="Unassembled WGS sequence"/>
</dbReference>
<evidence type="ECO:0000313" key="2">
    <source>
        <dbReference type="Proteomes" id="UP000003422"/>
    </source>
</evidence>
<name>G4D4C8_9FIRM</name>
<dbReference type="STRING" id="997350.HMPREF9129_1258"/>
<dbReference type="HOGENOM" id="CLU_2966436_0_0_9"/>
<feature type="non-terminal residue" evidence="1">
    <location>
        <position position="59"/>
    </location>
</feature>
<organism evidence="1 2">
    <name type="scientific">Peptoniphilus indolicus ATCC 29427</name>
    <dbReference type="NCBI Taxonomy" id="997350"/>
    <lineage>
        <taxon>Bacteria</taxon>
        <taxon>Bacillati</taxon>
        <taxon>Bacillota</taxon>
        <taxon>Tissierellia</taxon>
        <taxon>Tissierellales</taxon>
        <taxon>Peptoniphilaceae</taxon>
        <taxon>Peptoniphilus</taxon>
    </lineage>
</organism>
<evidence type="ECO:0000313" key="1">
    <source>
        <dbReference type="EMBL" id="EGY79622.1"/>
    </source>
</evidence>
<reference evidence="1 2" key="1">
    <citation type="submission" date="2011-06" db="EMBL/GenBank/DDBJ databases">
        <authorList>
            <person name="Muzny D."/>
            <person name="Qin X."/>
            <person name="Deng J."/>
            <person name="Jiang H."/>
            <person name="Liu Y."/>
            <person name="Qu J."/>
            <person name="Song X.-Z."/>
            <person name="Zhang L."/>
            <person name="Thornton R."/>
            <person name="Coyle M."/>
            <person name="Francisco L."/>
            <person name="Jackson L."/>
            <person name="Javaid M."/>
            <person name="Korchina V."/>
            <person name="Kovar C."/>
            <person name="Mata R."/>
            <person name="Mathew T."/>
            <person name="Ngo R."/>
            <person name="Nguyen L."/>
            <person name="Nguyen N."/>
            <person name="Okwuonu G."/>
            <person name="Ongeri F."/>
            <person name="Pham C."/>
            <person name="Simmons D."/>
            <person name="Wilczek-Boney K."/>
            <person name="Hale W."/>
            <person name="Jakkamsetti A."/>
            <person name="Pham P."/>
            <person name="Ruth R."/>
            <person name="San Lucas F."/>
            <person name="Warren J."/>
            <person name="Zhang J."/>
            <person name="Zhao Z."/>
            <person name="Zhou C."/>
            <person name="Zhu D."/>
            <person name="Lee S."/>
            <person name="Bess C."/>
            <person name="Blankenburg K."/>
            <person name="Forbes L."/>
            <person name="Fu Q."/>
            <person name="Gubbala S."/>
            <person name="Hirani K."/>
            <person name="Jayaseelan J.C."/>
            <person name="Lara F."/>
            <person name="Munidasa M."/>
            <person name="Palculict T."/>
            <person name="Patil S."/>
            <person name="Pu L.-L."/>
            <person name="Saada N."/>
            <person name="Tang L."/>
            <person name="Weissenberger G."/>
            <person name="Zhu Y."/>
            <person name="Hemphill L."/>
            <person name="Shang Y."/>
            <person name="Youmans B."/>
            <person name="Ayvaz T."/>
            <person name="Ross M."/>
            <person name="Santibanez J."/>
            <person name="Aqrawi P."/>
            <person name="Gross S."/>
            <person name="Joshi V."/>
            <person name="Fowler G."/>
            <person name="Nazareth L."/>
            <person name="Reid J."/>
            <person name="Worley K."/>
            <person name="Petrosino J."/>
            <person name="Highlander S."/>
            <person name="Gibbs R."/>
        </authorList>
    </citation>
    <scope>NUCLEOTIDE SEQUENCE [LARGE SCALE GENOMIC DNA]</scope>
    <source>
        <strain evidence="1 2">ATCC 29427</strain>
    </source>
</reference>
<accession>G4D4C8</accession>
<comment type="caution">
    <text evidence="1">The sequence shown here is derived from an EMBL/GenBank/DDBJ whole genome shotgun (WGS) entry which is preliminary data.</text>
</comment>
<sequence>MIVFLLYRGYLNLKNEIISLNDQIVNNNLRLSEIQSQLHQLKEGNKSILMKKDISFNNL</sequence>
<dbReference type="AlphaFoldDB" id="G4D4C8"/>
<keyword evidence="2" id="KW-1185">Reference proteome</keyword>
<gene>
    <name evidence="1" type="primary">slyX</name>
    <name evidence="1" type="ORF">HMPREF9129_1258</name>
</gene>